<feature type="region of interest" description="Disordered" evidence="10">
    <location>
        <begin position="517"/>
        <end position="553"/>
    </location>
</feature>
<dbReference type="GO" id="GO:0006284">
    <property type="term" value="P:base-excision repair"/>
    <property type="evidence" value="ECO:0007669"/>
    <property type="project" value="TreeGrafter"/>
</dbReference>
<feature type="region of interest" description="Disordered" evidence="10">
    <location>
        <begin position="412"/>
        <end position="441"/>
    </location>
</feature>
<dbReference type="Proteomes" id="UP000247647">
    <property type="component" value="Unassembled WGS sequence"/>
</dbReference>
<keyword evidence="4" id="KW-0479">Metal-binding</keyword>
<dbReference type="GO" id="GO:0016829">
    <property type="term" value="F:lyase activity"/>
    <property type="evidence" value="ECO:0007669"/>
    <property type="project" value="UniProtKB-KW"/>
</dbReference>
<feature type="region of interest" description="Disordered" evidence="10">
    <location>
        <begin position="1"/>
        <end position="103"/>
    </location>
</feature>
<feature type="compositionally biased region" description="Acidic residues" evidence="10">
    <location>
        <begin position="540"/>
        <end position="550"/>
    </location>
</feature>
<dbReference type="OrthoDB" id="7663182at2759"/>
<name>A0A318YID3_ASPNB</name>
<gene>
    <name evidence="12" type="ORF">BO87DRAFT_459155</name>
</gene>
<feature type="coiled-coil region" evidence="9">
    <location>
        <begin position="471"/>
        <end position="510"/>
    </location>
</feature>
<keyword evidence="6" id="KW-0378">Hydrolase</keyword>
<proteinExistence type="inferred from homology"/>
<dbReference type="EMBL" id="KZ821460">
    <property type="protein sequence ID" value="PYH34301.1"/>
    <property type="molecule type" value="Genomic_DNA"/>
</dbReference>
<dbReference type="PROSITE" id="PS00731">
    <property type="entry name" value="AP_NUCLEASE_F2_3"/>
    <property type="match status" value="1"/>
</dbReference>
<comment type="similarity">
    <text evidence="2">Belongs to the AP endonuclease 2 family.</text>
</comment>
<feature type="compositionally biased region" description="Basic and acidic residues" evidence="10">
    <location>
        <begin position="413"/>
        <end position="430"/>
    </location>
</feature>
<dbReference type="GO" id="GO:0008270">
    <property type="term" value="F:zinc ion binding"/>
    <property type="evidence" value="ECO:0007669"/>
    <property type="project" value="InterPro"/>
</dbReference>
<protein>
    <recommendedName>
        <fullName evidence="3">Apurinic-apyrimidinic endonuclease 1</fullName>
    </recommendedName>
</protein>
<dbReference type="AlphaFoldDB" id="A0A318YID3"/>
<sequence>MPPRGTRKAASSAVATEPPRSPEPGGNKRKPDDAQEQSSPLRRSKRVKSVEGLGTQSPSGKSTARTAPTESAGSPKATPRKSRGRVVSVKKEVEEEETVTVEADIDDEDEVKDEEVDEKPKVKAKVTRKRKTKEEVEMVPLRARTQGLRMCVGAHVSAAKGVFNAVHNSMHIGGNAFALFLKSQRKWDNPALQDDHRDQFRNLCIEHKYDGAKHILPHGSYLVNLAQEDKTKAKQAYDSFLDDLRRCEALGITLYNFHPGSANQTPHASAITRLAKALTSALSATSTVTPVLETMCGHGSTIGGYLHEFRDILSQIPQEYHHRIGICIDTCHSFAAGYDLTSPSGFASFMQEFSDVIGLQYLRALHLNDSKAPRGSKRDLHANIGTGFLGLRAFHNVMNEPRLEGLPMILETPIDRPEGEDIKKEGDGSSKGKKKKPTGASAKLVPDYNVWAGEIALLESLIGMDPEGEEFRALEAKLSEEGREMREKQMEQYERKMEAEAKKAAKKEKGQKTLMEMMNGGGKAKGNTKATRGKKGKDESDGEGSDEEGCQELFGEIVLRMEY</sequence>
<dbReference type="InterPro" id="IPR013022">
    <property type="entry name" value="Xyl_isomerase-like_TIM-brl"/>
</dbReference>
<feature type="compositionally biased region" description="Polar residues" evidence="10">
    <location>
        <begin position="54"/>
        <end position="72"/>
    </location>
</feature>
<dbReference type="GO" id="GO:0005634">
    <property type="term" value="C:nucleus"/>
    <property type="evidence" value="ECO:0007669"/>
    <property type="project" value="TreeGrafter"/>
</dbReference>
<evidence type="ECO:0000256" key="2">
    <source>
        <dbReference type="ARBA" id="ARBA00005340"/>
    </source>
</evidence>
<dbReference type="SUPFAM" id="SSF51658">
    <property type="entry name" value="Xylose isomerase-like"/>
    <property type="match status" value="1"/>
</dbReference>
<evidence type="ECO:0000256" key="5">
    <source>
        <dbReference type="ARBA" id="ARBA00022763"/>
    </source>
</evidence>
<evidence type="ECO:0000256" key="8">
    <source>
        <dbReference type="ARBA" id="ARBA00023204"/>
    </source>
</evidence>
<dbReference type="CDD" id="cd00019">
    <property type="entry name" value="AP2Ec"/>
    <property type="match status" value="1"/>
</dbReference>
<keyword evidence="12" id="KW-0456">Lyase</keyword>
<evidence type="ECO:0000256" key="3">
    <source>
        <dbReference type="ARBA" id="ARBA00021759"/>
    </source>
</evidence>
<accession>A0A318YID3</accession>
<keyword evidence="5" id="KW-0227">DNA damage</keyword>
<dbReference type="HAMAP" id="MF_00152">
    <property type="entry name" value="Nfo"/>
    <property type="match status" value="1"/>
</dbReference>
<evidence type="ECO:0000256" key="9">
    <source>
        <dbReference type="SAM" id="Coils"/>
    </source>
</evidence>
<keyword evidence="9" id="KW-0175">Coiled coil</keyword>
<evidence type="ECO:0000313" key="13">
    <source>
        <dbReference type="Proteomes" id="UP000247647"/>
    </source>
</evidence>
<dbReference type="GO" id="GO:0005739">
    <property type="term" value="C:mitochondrion"/>
    <property type="evidence" value="ECO:0007669"/>
    <property type="project" value="TreeGrafter"/>
</dbReference>
<dbReference type="Gene3D" id="3.20.20.150">
    <property type="entry name" value="Divalent-metal-dependent TIM barrel enzymes"/>
    <property type="match status" value="1"/>
</dbReference>
<evidence type="ECO:0000259" key="11">
    <source>
        <dbReference type="Pfam" id="PF01261"/>
    </source>
</evidence>
<dbReference type="PANTHER" id="PTHR21445:SF0">
    <property type="entry name" value="APURINIC-APYRIMIDINIC ENDONUCLEASE"/>
    <property type="match status" value="1"/>
</dbReference>
<evidence type="ECO:0000256" key="6">
    <source>
        <dbReference type="ARBA" id="ARBA00022801"/>
    </source>
</evidence>
<reference evidence="12" key="1">
    <citation type="submission" date="2016-12" db="EMBL/GenBank/DDBJ databases">
        <title>The genomes of Aspergillus section Nigri reveals drivers in fungal speciation.</title>
        <authorList>
            <consortium name="DOE Joint Genome Institute"/>
            <person name="Vesth T.C."/>
            <person name="Nybo J."/>
            <person name="Theobald S."/>
            <person name="Brandl J."/>
            <person name="Frisvad J.C."/>
            <person name="Nielsen K.F."/>
            <person name="Lyhne E.K."/>
            <person name="Kogle M.E."/>
            <person name="Kuo A."/>
            <person name="Riley R."/>
            <person name="Clum A."/>
            <person name="Nolan M."/>
            <person name="Lipzen A."/>
            <person name="Salamov A."/>
            <person name="Henrissat B."/>
            <person name="Wiebenga A."/>
            <person name="De Vries R.P."/>
            <person name="Grigoriev I.V."/>
            <person name="Mortensen U.H."/>
            <person name="Andersen M.R."/>
            <person name="Baker S.E."/>
        </authorList>
    </citation>
    <scope>NUCLEOTIDE SEQUENCE [LARGE SCALE GENOMIC DNA]</scope>
    <source>
        <strain evidence="12">CBS 115656</strain>
    </source>
</reference>
<feature type="domain" description="Xylose isomerase-like TIM barrel" evidence="11">
    <location>
        <begin position="172"/>
        <end position="424"/>
    </location>
</feature>
<evidence type="ECO:0000256" key="4">
    <source>
        <dbReference type="ARBA" id="ARBA00022723"/>
    </source>
</evidence>
<dbReference type="InterPro" id="IPR001719">
    <property type="entry name" value="AP_endonuc_2"/>
</dbReference>
<dbReference type="PROSITE" id="PS00730">
    <property type="entry name" value="AP_NUCLEASE_F2_2"/>
    <property type="match status" value="1"/>
</dbReference>
<dbReference type="InterPro" id="IPR036237">
    <property type="entry name" value="Xyl_isomerase-like_sf"/>
</dbReference>
<organism evidence="12 13">
    <name type="scientific">Aspergillus neoniger (strain CBS 115656)</name>
    <dbReference type="NCBI Taxonomy" id="1448310"/>
    <lineage>
        <taxon>Eukaryota</taxon>
        <taxon>Fungi</taxon>
        <taxon>Dikarya</taxon>
        <taxon>Ascomycota</taxon>
        <taxon>Pezizomycotina</taxon>
        <taxon>Eurotiomycetes</taxon>
        <taxon>Eurotiomycetidae</taxon>
        <taxon>Eurotiales</taxon>
        <taxon>Aspergillaceae</taxon>
        <taxon>Aspergillus</taxon>
        <taxon>Aspergillus subgen. Circumdati</taxon>
    </lineage>
</organism>
<dbReference type="SMART" id="SM00518">
    <property type="entry name" value="AP2Ec"/>
    <property type="match status" value="1"/>
</dbReference>
<feature type="compositionally biased region" description="Acidic residues" evidence="10">
    <location>
        <begin position="94"/>
        <end position="103"/>
    </location>
</feature>
<evidence type="ECO:0000256" key="10">
    <source>
        <dbReference type="SAM" id="MobiDB-lite"/>
    </source>
</evidence>
<dbReference type="PROSITE" id="PS51432">
    <property type="entry name" value="AP_NUCLEASE_F2_4"/>
    <property type="match status" value="1"/>
</dbReference>
<dbReference type="GO" id="GO:0008081">
    <property type="term" value="F:phosphoric diester hydrolase activity"/>
    <property type="evidence" value="ECO:0007669"/>
    <property type="project" value="TreeGrafter"/>
</dbReference>
<dbReference type="Pfam" id="PF01261">
    <property type="entry name" value="AP_endonuc_2"/>
    <property type="match status" value="1"/>
</dbReference>
<dbReference type="FunFam" id="3.20.20.150:FF:000001">
    <property type="entry name" value="Probable endonuclease 4"/>
    <property type="match status" value="1"/>
</dbReference>
<dbReference type="RefSeq" id="XP_025479779.1">
    <property type="nucleotide sequence ID" value="XM_025628932.1"/>
</dbReference>
<keyword evidence="7" id="KW-0862">Zinc</keyword>
<dbReference type="GO" id="GO:0003906">
    <property type="term" value="F:DNA-(apurinic or apyrimidinic site) endonuclease activity"/>
    <property type="evidence" value="ECO:0007669"/>
    <property type="project" value="TreeGrafter"/>
</dbReference>
<evidence type="ECO:0000313" key="12">
    <source>
        <dbReference type="EMBL" id="PYH34301.1"/>
    </source>
</evidence>
<keyword evidence="13" id="KW-1185">Reference proteome</keyword>
<keyword evidence="8" id="KW-0234">DNA repair</keyword>
<evidence type="ECO:0000256" key="7">
    <source>
        <dbReference type="ARBA" id="ARBA00022833"/>
    </source>
</evidence>
<dbReference type="InterPro" id="IPR018246">
    <property type="entry name" value="AP_endonuc_F2_Zn_BS"/>
</dbReference>
<comment type="cofactor">
    <cofactor evidence="1">
        <name>Zn(2+)</name>
        <dbReference type="ChEBI" id="CHEBI:29105"/>
    </cofactor>
</comment>
<evidence type="ECO:0000256" key="1">
    <source>
        <dbReference type="ARBA" id="ARBA00001947"/>
    </source>
</evidence>
<dbReference type="GeneID" id="37131388"/>
<dbReference type="GO" id="GO:0003677">
    <property type="term" value="F:DNA binding"/>
    <property type="evidence" value="ECO:0007669"/>
    <property type="project" value="InterPro"/>
</dbReference>
<dbReference type="NCBIfam" id="TIGR00587">
    <property type="entry name" value="nfo"/>
    <property type="match status" value="1"/>
</dbReference>
<dbReference type="PANTHER" id="PTHR21445">
    <property type="entry name" value="ENDONUCLEASE IV ENDODEOXYRIBONUCLEASE IV"/>
    <property type="match status" value="1"/>
</dbReference>